<feature type="binding site" evidence="9">
    <location>
        <position position="180"/>
    </location>
    <ligand>
        <name>substrate</name>
    </ligand>
</feature>
<feature type="binding site" evidence="9">
    <location>
        <position position="112"/>
    </location>
    <ligand>
        <name>a divalent metal cation</name>
        <dbReference type="ChEBI" id="CHEBI:60240"/>
    </ligand>
</feature>
<reference evidence="12" key="1">
    <citation type="journal article" date="2013" name="PLoS Genet.">
        <title>The genome of Spraguea lophii and the basis of host-microsporidian interactions.</title>
        <authorList>
            <person name="Campbell S.E."/>
            <person name="Williams T.A."/>
            <person name="Yousuf A."/>
            <person name="Soanes D.M."/>
            <person name="Paszkiewicz K.H."/>
            <person name="Williams B.A.P."/>
        </authorList>
    </citation>
    <scope>NUCLEOTIDE SEQUENCE [LARGE SCALE GENOMIC DNA]</scope>
    <source>
        <strain evidence="12">42_110</strain>
    </source>
</reference>
<dbReference type="PANTHER" id="PTHR11735">
    <property type="entry name" value="TRNA N6-ADENOSINE THREONYLCARBAMOYLTRANSFERASE"/>
    <property type="match status" value="1"/>
</dbReference>
<dbReference type="InterPro" id="IPR000905">
    <property type="entry name" value="Gcp-like_dom"/>
</dbReference>
<evidence type="ECO:0000313" key="11">
    <source>
        <dbReference type="EMBL" id="EPR79256.1"/>
    </source>
</evidence>
<comment type="similarity">
    <text evidence="9">Belongs to the KAE1 / TsaD family.</text>
</comment>
<dbReference type="VEuPathDB" id="MicrosporidiaDB:SLOPH_2"/>
<dbReference type="NCBIfam" id="TIGR03722">
    <property type="entry name" value="arch_KAE1"/>
    <property type="match status" value="1"/>
</dbReference>
<dbReference type="GO" id="GO:0046872">
    <property type="term" value="F:metal ion binding"/>
    <property type="evidence" value="ECO:0007669"/>
    <property type="project" value="UniProtKB-KW"/>
</dbReference>
<dbReference type="PRINTS" id="PR00789">
    <property type="entry name" value="OSIALOPTASE"/>
</dbReference>
<comment type="caution">
    <text evidence="11">The sequence shown here is derived from an EMBL/GenBank/DDBJ whole genome shotgun (WGS) entry which is preliminary data.</text>
</comment>
<feature type="binding site" evidence="9">
    <location>
        <position position="261"/>
    </location>
    <ligand>
        <name>substrate</name>
    </ligand>
</feature>
<evidence type="ECO:0000256" key="1">
    <source>
        <dbReference type="ARBA" id="ARBA00012156"/>
    </source>
</evidence>
<dbReference type="InParanoid" id="S7W8S4"/>
<sequence>MLILGIEGSANKLGIGILQNTTILCNERITYISPPGTGFVPSAVALHHSQNILPLFLRCCSKANINPSEIDLVAFTKGPGMGAPLSACALFARVISNYYNKPIIGVNHCIAHIEMGRFITNAKNPVILYASGGNTQIIARGNNKYFIYGETLDIAAGNALDRIARQLNISNDPSPGLNIELNAKKGKNYIKTPYVVKGMDISFSGIISHTKNIKIEDEQTVYDLCYSLQENIFSALVEVTERTMALLNSKEVLIVGGVGCNKRLQEMMKMMAEERGGVLYATDERYCIDNGIMIAYTGKLMYESNIRHNIEDTQITQRFRTDSVEVLWK</sequence>
<keyword evidence="3 9" id="KW-0808">Transferase</keyword>
<dbReference type="OMA" id="HHRSWVV"/>
<evidence type="ECO:0000256" key="5">
    <source>
        <dbReference type="ARBA" id="ARBA00022723"/>
    </source>
</evidence>
<dbReference type="CDD" id="cd24132">
    <property type="entry name" value="ASKHA_NBD_OSGEP_like_euk"/>
    <property type="match status" value="1"/>
</dbReference>
<dbReference type="HAMAP" id="MF_01446">
    <property type="entry name" value="Kae1"/>
    <property type="match status" value="1"/>
</dbReference>
<dbReference type="STRING" id="1358809.S7W8S4"/>
<comment type="subcellular location">
    <subcellularLocation>
        <location evidence="9">Cytoplasm</location>
    </subcellularLocation>
    <subcellularLocation>
        <location evidence="9">Nucleus</location>
    </subcellularLocation>
</comment>
<dbReference type="InterPro" id="IPR043129">
    <property type="entry name" value="ATPase_NBD"/>
</dbReference>
<dbReference type="EC" id="2.3.1.234" evidence="1"/>
<dbReference type="InterPro" id="IPR017861">
    <property type="entry name" value="KAE1/TsaD"/>
</dbReference>
<comment type="cofactor">
    <cofactor evidence="9">
        <name>a divalent metal cation</name>
        <dbReference type="ChEBI" id="CHEBI:60240"/>
    </cofactor>
    <text evidence="9">Binds 1 divalent metal cation per subunit.</text>
</comment>
<dbReference type="FunFam" id="3.30.420.40:FF:000038">
    <property type="entry name" value="Probable tRNA N6-adenosine threonylcarbamoyltransferase"/>
    <property type="match status" value="1"/>
</dbReference>
<proteinExistence type="inferred from homology"/>
<dbReference type="EMBL" id="ATCN01000327">
    <property type="protein sequence ID" value="EPR79256.1"/>
    <property type="molecule type" value="Genomic_DNA"/>
</dbReference>
<dbReference type="Proteomes" id="UP000014978">
    <property type="component" value="Unassembled WGS sequence"/>
</dbReference>
<dbReference type="InterPro" id="IPR034680">
    <property type="entry name" value="Kae1_archaea_euk"/>
</dbReference>
<comment type="catalytic activity">
    <reaction evidence="8 9">
        <text>L-threonylcarbamoyladenylate + adenosine(37) in tRNA = N(6)-L-threonylcarbamoyladenosine(37) in tRNA + AMP + H(+)</text>
        <dbReference type="Rhea" id="RHEA:37059"/>
        <dbReference type="Rhea" id="RHEA-COMP:10162"/>
        <dbReference type="Rhea" id="RHEA-COMP:10163"/>
        <dbReference type="ChEBI" id="CHEBI:15378"/>
        <dbReference type="ChEBI" id="CHEBI:73682"/>
        <dbReference type="ChEBI" id="CHEBI:74411"/>
        <dbReference type="ChEBI" id="CHEBI:74418"/>
        <dbReference type="ChEBI" id="CHEBI:456215"/>
        <dbReference type="EC" id="2.3.1.234"/>
    </reaction>
</comment>
<keyword evidence="9" id="KW-0539">Nucleus</keyword>
<evidence type="ECO:0000313" key="12">
    <source>
        <dbReference type="Proteomes" id="UP000014978"/>
    </source>
</evidence>
<dbReference type="GO" id="GO:0061711">
    <property type="term" value="F:tRNA N(6)-L-threonylcarbamoyladenine synthase activity"/>
    <property type="evidence" value="ECO:0007669"/>
    <property type="project" value="UniProtKB-EC"/>
</dbReference>
<feature type="binding site" evidence="9">
    <location>
        <position position="161"/>
    </location>
    <ligand>
        <name>substrate</name>
    </ligand>
</feature>
<protein>
    <recommendedName>
        <fullName evidence="1">N(6)-L-threonylcarbamoyladenine synthase</fullName>
        <ecNumber evidence="1">2.3.1.234</ecNumber>
    </recommendedName>
    <alternativeName>
        <fullName evidence="7">N6-L-threonylcarbamoyladenine synthase</fullName>
    </alternativeName>
</protein>
<accession>S7W8S4</accession>
<evidence type="ECO:0000256" key="4">
    <source>
        <dbReference type="ARBA" id="ARBA00022694"/>
    </source>
</evidence>
<evidence type="ECO:0000256" key="8">
    <source>
        <dbReference type="ARBA" id="ARBA00048117"/>
    </source>
</evidence>
<dbReference type="Gene3D" id="3.30.420.40">
    <property type="match status" value="2"/>
</dbReference>
<dbReference type="OrthoDB" id="10254073at2759"/>
<name>S7W8S4_SPRLO</name>
<evidence type="ECO:0000256" key="3">
    <source>
        <dbReference type="ARBA" id="ARBA00022679"/>
    </source>
</evidence>
<evidence type="ECO:0000256" key="7">
    <source>
        <dbReference type="ARBA" id="ARBA00030439"/>
    </source>
</evidence>
<dbReference type="GO" id="GO:0000408">
    <property type="term" value="C:EKC/KEOPS complex"/>
    <property type="evidence" value="ECO:0007669"/>
    <property type="project" value="InterPro"/>
</dbReference>
<feature type="binding site" evidence="9">
    <location>
        <position position="289"/>
    </location>
    <ligand>
        <name>a divalent metal cation</name>
        <dbReference type="ChEBI" id="CHEBI:60240"/>
    </ligand>
</feature>
<evidence type="ECO:0000256" key="6">
    <source>
        <dbReference type="ARBA" id="ARBA00023315"/>
    </source>
</evidence>
<dbReference type="GO" id="GO:0005737">
    <property type="term" value="C:cytoplasm"/>
    <property type="evidence" value="ECO:0007669"/>
    <property type="project" value="UniProtKB-SubCell"/>
</dbReference>
<keyword evidence="5 9" id="KW-0479">Metal-binding</keyword>
<dbReference type="HOGENOM" id="CLU_023208_2_2_1"/>
<feature type="binding site" evidence="9">
    <location>
        <position position="129"/>
    </location>
    <ligand>
        <name>a divalent metal cation</name>
        <dbReference type="ChEBI" id="CHEBI:60240"/>
    </ligand>
</feature>
<evidence type="ECO:0000256" key="2">
    <source>
        <dbReference type="ARBA" id="ARBA00022490"/>
    </source>
</evidence>
<gene>
    <name evidence="11" type="ORF">SLOPH_2</name>
</gene>
<dbReference type="PANTHER" id="PTHR11735:SF14">
    <property type="entry name" value="TRNA N6-ADENOSINE THREONYLCARBAMOYLTRANSFERASE"/>
    <property type="match status" value="1"/>
</dbReference>
<evidence type="ECO:0000256" key="9">
    <source>
        <dbReference type="HAMAP-Rule" id="MF_03180"/>
    </source>
</evidence>
<keyword evidence="12" id="KW-1185">Reference proteome</keyword>
<keyword evidence="4 9" id="KW-0819">tRNA processing</keyword>
<dbReference type="GO" id="GO:0002949">
    <property type="term" value="P:tRNA threonylcarbamoyladenosine modification"/>
    <property type="evidence" value="ECO:0007669"/>
    <property type="project" value="UniProtKB-UniRule"/>
</dbReference>
<dbReference type="Pfam" id="PF00814">
    <property type="entry name" value="TsaD"/>
    <property type="match status" value="1"/>
</dbReference>
<feature type="binding site" evidence="9">
    <location>
        <position position="108"/>
    </location>
    <ligand>
        <name>a divalent metal cation</name>
        <dbReference type="ChEBI" id="CHEBI:60240"/>
    </ligand>
</feature>
<keyword evidence="2 9" id="KW-0963">Cytoplasm</keyword>
<dbReference type="SUPFAM" id="SSF53067">
    <property type="entry name" value="Actin-like ATPase domain"/>
    <property type="match status" value="1"/>
</dbReference>
<evidence type="ECO:0000259" key="10">
    <source>
        <dbReference type="Pfam" id="PF00814"/>
    </source>
</evidence>
<dbReference type="FunCoup" id="S7W8S4">
    <property type="interactions" value="68"/>
</dbReference>
<keyword evidence="6 9" id="KW-0012">Acyltransferase</keyword>
<feature type="domain" description="Gcp-like" evidence="10">
    <location>
        <begin position="27"/>
        <end position="296"/>
    </location>
</feature>
<dbReference type="AlphaFoldDB" id="S7W8S4"/>
<dbReference type="GO" id="GO:0005634">
    <property type="term" value="C:nucleus"/>
    <property type="evidence" value="ECO:0007669"/>
    <property type="project" value="UniProtKB-SubCell"/>
</dbReference>
<feature type="binding site" evidence="9">
    <location>
        <begin position="129"/>
        <end position="133"/>
    </location>
    <ligand>
        <name>substrate</name>
    </ligand>
</feature>
<organism evidence="11 12">
    <name type="scientific">Spraguea lophii (strain 42_110)</name>
    <name type="common">Microsporidian parasite</name>
    <dbReference type="NCBI Taxonomy" id="1358809"/>
    <lineage>
        <taxon>Eukaryota</taxon>
        <taxon>Fungi</taxon>
        <taxon>Fungi incertae sedis</taxon>
        <taxon>Microsporidia</taxon>
        <taxon>Spragueidae</taxon>
        <taxon>Spraguea</taxon>
    </lineage>
</organism>
<feature type="binding site" evidence="9">
    <location>
        <position position="176"/>
    </location>
    <ligand>
        <name>substrate</name>
    </ligand>
</feature>
<dbReference type="NCBIfam" id="TIGR00329">
    <property type="entry name" value="gcp_kae1"/>
    <property type="match status" value="1"/>
</dbReference>